<dbReference type="InterPro" id="IPR001279">
    <property type="entry name" value="Metallo-B-lactamas"/>
</dbReference>
<dbReference type="Proteomes" id="UP000824890">
    <property type="component" value="Unassembled WGS sequence"/>
</dbReference>
<accession>A0ABQ7XJ33</accession>
<dbReference type="SMART" id="SM00367">
    <property type="entry name" value="LRR_CC"/>
    <property type="match status" value="5"/>
</dbReference>
<feature type="compositionally biased region" description="Basic and acidic residues" evidence="1">
    <location>
        <begin position="705"/>
        <end position="719"/>
    </location>
</feature>
<dbReference type="CDD" id="cd16279">
    <property type="entry name" value="metallo-hydrolase-like_MBL-fold"/>
    <property type="match status" value="1"/>
</dbReference>
<evidence type="ECO:0000313" key="4">
    <source>
        <dbReference type="Proteomes" id="UP000824890"/>
    </source>
</evidence>
<dbReference type="Pfam" id="PF12706">
    <property type="entry name" value="Lactamase_B_2"/>
    <property type="match status" value="1"/>
</dbReference>
<evidence type="ECO:0000256" key="1">
    <source>
        <dbReference type="SAM" id="MobiDB-lite"/>
    </source>
</evidence>
<feature type="non-terminal residue" evidence="3">
    <location>
        <position position="790"/>
    </location>
</feature>
<dbReference type="SUPFAM" id="SSF52047">
    <property type="entry name" value="RNI-like"/>
    <property type="match status" value="2"/>
</dbReference>
<evidence type="ECO:0000313" key="3">
    <source>
        <dbReference type="EMBL" id="KAH0855955.1"/>
    </source>
</evidence>
<feature type="region of interest" description="Disordered" evidence="1">
    <location>
        <begin position="705"/>
        <end position="724"/>
    </location>
</feature>
<feature type="domain" description="Metallo-beta-lactamase" evidence="2">
    <location>
        <begin position="97"/>
        <end position="300"/>
    </location>
</feature>
<organism evidence="3 4">
    <name type="scientific">Brassica napus</name>
    <name type="common">Rape</name>
    <dbReference type="NCBI Taxonomy" id="3708"/>
    <lineage>
        <taxon>Eukaryota</taxon>
        <taxon>Viridiplantae</taxon>
        <taxon>Streptophyta</taxon>
        <taxon>Embryophyta</taxon>
        <taxon>Tracheophyta</taxon>
        <taxon>Spermatophyta</taxon>
        <taxon>Magnoliopsida</taxon>
        <taxon>eudicotyledons</taxon>
        <taxon>Gunneridae</taxon>
        <taxon>Pentapetalae</taxon>
        <taxon>rosids</taxon>
        <taxon>malvids</taxon>
        <taxon>Brassicales</taxon>
        <taxon>Brassicaceae</taxon>
        <taxon>Brassiceae</taxon>
        <taxon>Brassica</taxon>
    </lineage>
</organism>
<keyword evidence="4" id="KW-1185">Reference proteome</keyword>
<evidence type="ECO:0000259" key="2">
    <source>
        <dbReference type="Pfam" id="PF12706"/>
    </source>
</evidence>
<name>A0ABQ7XJ33_BRANA</name>
<reference evidence="3 4" key="1">
    <citation type="submission" date="2021-05" db="EMBL/GenBank/DDBJ databases">
        <title>Genome Assembly of Synthetic Allotetraploid Brassica napus Reveals Homoeologous Exchanges between Subgenomes.</title>
        <authorList>
            <person name="Davis J.T."/>
        </authorList>
    </citation>
    <scope>NUCLEOTIDE SEQUENCE [LARGE SCALE GENOMIC DNA]</scope>
    <source>
        <strain evidence="4">cv. Da-Ae</strain>
        <tissue evidence="3">Seedling</tissue>
    </source>
</reference>
<dbReference type="InterPro" id="IPR036866">
    <property type="entry name" value="RibonucZ/Hydroxyglut_hydro"/>
</dbReference>
<dbReference type="InterPro" id="IPR006553">
    <property type="entry name" value="Leu-rich_rpt_Cys-con_subtyp"/>
</dbReference>
<proteinExistence type="predicted"/>
<dbReference type="InterPro" id="IPR032675">
    <property type="entry name" value="LRR_dom_sf"/>
</dbReference>
<dbReference type="Gene3D" id="3.60.15.10">
    <property type="entry name" value="Ribonuclease Z/Hydroxyacylglutathione hydrolase-like"/>
    <property type="match status" value="1"/>
</dbReference>
<protein>
    <recommendedName>
        <fullName evidence="2">Metallo-beta-lactamase domain-containing protein</fullName>
    </recommendedName>
</protein>
<dbReference type="Gene3D" id="3.80.10.10">
    <property type="entry name" value="Ribonuclease Inhibitor"/>
    <property type="match status" value="2"/>
</dbReference>
<dbReference type="SUPFAM" id="SSF56281">
    <property type="entry name" value="Metallo-hydrolase/oxidoreductase"/>
    <property type="match status" value="1"/>
</dbReference>
<dbReference type="EMBL" id="JAGKQM010000019">
    <property type="protein sequence ID" value="KAH0855955.1"/>
    <property type="molecule type" value="Genomic_DNA"/>
</dbReference>
<gene>
    <name evidence="3" type="ORF">HID58_084216</name>
</gene>
<sequence>MQYRFPLAFKSTVAMTSRSRLSRMEKNDEDRTALIFLGTGCSGAVPEFRCLLQPSDPPCHVCSQSLSLLPHLNPNYRCNTSLLIDYCCEEENGRHYYIIIDVGKSFREQVLRWFTFYKIPRIDSIILTHEHADAIHGLDDIRSFQPRGSATDTNPLPVFLSQFTMESISTRFPYLVEKKAKQVPRRVSQLDWRIIEVNCDKPFIASGLSFTPLPVMHGEDYVALGFFFGHKSKVAYISDVSRIPPSTEYAISKEGAGQLDLLILDTNIPFKRGLQPTHICFPEALEIIKRLCPKRALLTGMTHDFDHHEYNEMLAEWSLRQFDHSEKMIDLRLFDHQTKNGFFIILVAVSYSAVFDSGDERRRRVHKLGGASCVHRGVASVKTLPCGGRLTCDLSHAVDRSQGGLVEIDICYIGTDSLLNYIADRSSNLRSLRLAMCSTVTSEGLTEAIAKLPLLEDLEVSYCSLSAESLKVVGQSCPNLKTLKLNREGTLRLNSEPDPKFYDEEALGIAESMPELRHLQLFGNILTNTGLTAILDGYPHQEHLDLRNCFNRCSERIKVVRRPDDSTHDYPYDVLFYDSGSFEHYYPEDHYFPATSDHYGDDQFYYMVALTIRESLKKTNEVMEQIHQPESCLWLKEWPKAHHQALEHEIQIFSFGLRDKRESLRFCESKSKIKHIIHLLIAVIVSGKAEDDDDLLLSITRDNKDSSKAVPDKESLHDCNDEEAPGIAESMPELRHIQLFGNILTNTGLTAILDGCPHLEHLDLRKCFNVRLEGDLEKRCSERIKDLKTP</sequence>
<comment type="caution">
    <text evidence="3">The sequence shown here is derived from an EMBL/GenBank/DDBJ whole genome shotgun (WGS) entry which is preliminary data.</text>
</comment>
<dbReference type="PANTHER" id="PTHR42663:SF14">
    <property type="entry name" value="METALLO-HYDROLASE_OXIDOREDUCTASE SUPERFAMILY PROTEIN"/>
    <property type="match status" value="1"/>
</dbReference>
<dbReference type="PANTHER" id="PTHR42663">
    <property type="entry name" value="HYDROLASE C777.06C-RELATED-RELATED"/>
    <property type="match status" value="1"/>
</dbReference>